<evidence type="ECO:0000313" key="1">
    <source>
        <dbReference type="EnsemblPlants" id="TuG1812G0200002429.01.T01.cds406508"/>
    </source>
</evidence>
<dbReference type="EnsemblPlants" id="TuG1812G0200002429.01.T01">
    <property type="protein sequence ID" value="TuG1812G0200002429.01.T01.cds406508"/>
    <property type="gene ID" value="TuG1812G0200002429.01"/>
</dbReference>
<evidence type="ECO:0000313" key="2">
    <source>
        <dbReference type="Proteomes" id="UP000015106"/>
    </source>
</evidence>
<name>A0A8R7PDB4_TRIUA</name>
<organism evidence="1 2">
    <name type="scientific">Triticum urartu</name>
    <name type="common">Red wild einkorn</name>
    <name type="synonym">Crithodium urartu</name>
    <dbReference type="NCBI Taxonomy" id="4572"/>
    <lineage>
        <taxon>Eukaryota</taxon>
        <taxon>Viridiplantae</taxon>
        <taxon>Streptophyta</taxon>
        <taxon>Embryophyta</taxon>
        <taxon>Tracheophyta</taxon>
        <taxon>Spermatophyta</taxon>
        <taxon>Magnoliopsida</taxon>
        <taxon>Liliopsida</taxon>
        <taxon>Poales</taxon>
        <taxon>Poaceae</taxon>
        <taxon>BOP clade</taxon>
        <taxon>Pooideae</taxon>
        <taxon>Triticodae</taxon>
        <taxon>Triticeae</taxon>
        <taxon>Triticinae</taxon>
        <taxon>Triticum</taxon>
    </lineage>
</organism>
<dbReference type="Proteomes" id="UP000015106">
    <property type="component" value="Chromosome 2"/>
</dbReference>
<accession>A0A8R7PDB4</accession>
<protein>
    <submittedName>
        <fullName evidence="1">Uncharacterized protein</fullName>
    </submittedName>
</protein>
<proteinExistence type="predicted"/>
<reference evidence="1" key="3">
    <citation type="submission" date="2022-06" db="UniProtKB">
        <authorList>
            <consortium name="EnsemblPlants"/>
        </authorList>
    </citation>
    <scope>IDENTIFICATION</scope>
</reference>
<reference evidence="1" key="2">
    <citation type="submission" date="2018-03" db="EMBL/GenBank/DDBJ databases">
        <title>The Triticum urartu genome reveals the dynamic nature of wheat genome evolution.</title>
        <authorList>
            <person name="Ling H."/>
            <person name="Ma B."/>
            <person name="Shi X."/>
            <person name="Liu H."/>
            <person name="Dong L."/>
            <person name="Sun H."/>
            <person name="Cao Y."/>
            <person name="Gao Q."/>
            <person name="Zheng S."/>
            <person name="Li Y."/>
            <person name="Yu Y."/>
            <person name="Du H."/>
            <person name="Qi M."/>
            <person name="Li Y."/>
            <person name="Yu H."/>
            <person name="Cui Y."/>
            <person name="Wang N."/>
            <person name="Chen C."/>
            <person name="Wu H."/>
            <person name="Zhao Y."/>
            <person name="Zhang J."/>
            <person name="Li Y."/>
            <person name="Zhou W."/>
            <person name="Zhang B."/>
            <person name="Hu W."/>
            <person name="Eijk M."/>
            <person name="Tang J."/>
            <person name="Witsenboer H."/>
            <person name="Zhao S."/>
            <person name="Li Z."/>
            <person name="Zhang A."/>
            <person name="Wang D."/>
            <person name="Liang C."/>
        </authorList>
    </citation>
    <scope>NUCLEOTIDE SEQUENCE [LARGE SCALE GENOMIC DNA]</scope>
    <source>
        <strain evidence="1">cv. G1812</strain>
    </source>
</reference>
<dbReference type="Gramene" id="TuG1812G0200002429.01.T01">
    <property type="protein sequence ID" value="TuG1812G0200002429.01.T01.cds406508"/>
    <property type="gene ID" value="TuG1812G0200002429.01"/>
</dbReference>
<dbReference type="AlphaFoldDB" id="A0A8R7PDB4"/>
<reference evidence="2" key="1">
    <citation type="journal article" date="2013" name="Nature">
        <title>Draft genome of the wheat A-genome progenitor Triticum urartu.</title>
        <authorList>
            <person name="Ling H.Q."/>
            <person name="Zhao S."/>
            <person name="Liu D."/>
            <person name="Wang J."/>
            <person name="Sun H."/>
            <person name="Zhang C."/>
            <person name="Fan H."/>
            <person name="Li D."/>
            <person name="Dong L."/>
            <person name="Tao Y."/>
            <person name="Gao C."/>
            <person name="Wu H."/>
            <person name="Li Y."/>
            <person name="Cui Y."/>
            <person name="Guo X."/>
            <person name="Zheng S."/>
            <person name="Wang B."/>
            <person name="Yu K."/>
            <person name="Liang Q."/>
            <person name="Yang W."/>
            <person name="Lou X."/>
            <person name="Chen J."/>
            <person name="Feng M."/>
            <person name="Jian J."/>
            <person name="Zhang X."/>
            <person name="Luo G."/>
            <person name="Jiang Y."/>
            <person name="Liu J."/>
            <person name="Wang Z."/>
            <person name="Sha Y."/>
            <person name="Zhang B."/>
            <person name="Wu H."/>
            <person name="Tang D."/>
            <person name="Shen Q."/>
            <person name="Xue P."/>
            <person name="Zou S."/>
            <person name="Wang X."/>
            <person name="Liu X."/>
            <person name="Wang F."/>
            <person name="Yang Y."/>
            <person name="An X."/>
            <person name="Dong Z."/>
            <person name="Zhang K."/>
            <person name="Zhang X."/>
            <person name="Luo M.C."/>
            <person name="Dvorak J."/>
            <person name="Tong Y."/>
            <person name="Wang J."/>
            <person name="Yang H."/>
            <person name="Li Z."/>
            <person name="Wang D."/>
            <person name="Zhang A."/>
            <person name="Wang J."/>
        </authorList>
    </citation>
    <scope>NUCLEOTIDE SEQUENCE</scope>
    <source>
        <strain evidence="2">cv. G1812</strain>
    </source>
</reference>
<keyword evidence="2" id="KW-1185">Reference proteome</keyword>
<sequence>MDVRCMNQVNPVCDWLGETYVPESTEFVILGRGRLPFDEESVFCTLGVSRGEIKVPYEVNNEIEEVLFTHLFPRIASMPNMTVLATSLEGMIAMARYLR</sequence>